<comment type="caution">
    <text evidence="1">The sequence shown here is derived from an EMBL/GenBank/DDBJ whole genome shotgun (WGS) entry which is preliminary data.</text>
</comment>
<name>A0A2H0LXZ0_9BACT</name>
<organism evidence="1 2">
    <name type="scientific">Candidatus Ghiorseimicrobium undicola</name>
    <dbReference type="NCBI Taxonomy" id="1974746"/>
    <lineage>
        <taxon>Bacteria</taxon>
        <taxon>Pseudomonadati</taxon>
        <taxon>Candidatus Omnitrophota</taxon>
        <taxon>Candidatus Ghiorseimicrobium</taxon>
    </lineage>
</organism>
<keyword evidence="1" id="KW-0548">Nucleotidyltransferase</keyword>
<keyword evidence="1" id="KW-0695">RNA-directed DNA polymerase</keyword>
<dbReference type="AlphaFoldDB" id="A0A2H0LXZ0"/>
<gene>
    <name evidence="1" type="ORF">COV72_03805</name>
</gene>
<sequence length="62" mass="7343">MEELKSNLTTTDTVQELQQKLYQKAKSNIGFRFYALYDKLYRKDVLRKSWEKVKANQGVEGI</sequence>
<proteinExistence type="predicted"/>
<reference evidence="1 2" key="1">
    <citation type="submission" date="2017-09" db="EMBL/GenBank/DDBJ databases">
        <title>Depth-based differentiation of microbial function through sediment-hosted aquifers and enrichment of novel symbionts in the deep terrestrial subsurface.</title>
        <authorList>
            <person name="Probst A.J."/>
            <person name="Ladd B."/>
            <person name="Jarett J.K."/>
            <person name="Geller-Mcgrath D.E."/>
            <person name="Sieber C.M."/>
            <person name="Emerson J.B."/>
            <person name="Anantharaman K."/>
            <person name="Thomas B.C."/>
            <person name="Malmstrom R."/>
            <person name="Stieglmeier M."/>
            <person name="Klingl A."/>
            <person name="Woyke T."/>
            <person name="Ryan C.M."/>
            <person name="Banfield J.F."/>
        </authorList>
    </citation>
    <scope>NUCLEOTIDE SEQUENCE [LARGE SCALE GENOMIC DNA]</scope>
    <source>
        <strain evidence="1">CG11_big_fil_rev_8_21_14_0_20_42_13</strain>
    </source>
</reference>
<protein>
    <submittedName>
        <fullName evidence="1">Group II intron reverse transcriptase/maturase</fullName>
    </submittedName>
</protein>
<dbReference type="EMBL" id="PCWA01000053">
    <property type="protein sequence ID" value="PIQ89293.1"/>
    <property type="molecule type" value="Genomic_DNA"/>
</dbReference>
<feature type="non-terminal residue" evidence="1">
    <location>
        <position position="62"/>
    </location>
</feature>
<keyword evidence="1" id="KW-0808">Transferase</keyword>
<evidence type="ECO:0000313" key="2">
    <source>
        <dbReference type="Proteomes" id="UP000229641"/>
    </source>
</evidence>
<dbReference type="Proteomes" id="UP000229641">
    <property type="component" value="Unassembled WGS sequence"/>
</dbReference>
<dbReference type="GO" id="GO:0003964">
    <property type="term" value="F:RNA-directed DNA polymerase activity"/>
    <property type="evidence" value="ECO:0007669"/>
    <property type="project" value="UniProtKB-KW"/>
</dbReference>
<accession>A0A2H0LXZ0</accession>
<evidence type="ECO:0000313" key="1">
    <source>
        <dbReference type="EMBL" id="PIQ89293.1"/>
    </source>
</evidence>